<feature type="binding site" evidence="6">
    <location>
        <position position="399"/>
    </location>
    <ligand>
        <name>Mg(2+)</name>
        <dbReference type="ChEBI" id="CHEBI:18420"/>
    </ligand>
</feature>
<feature type="binding site" evidence="6">
    <location>
        <position position="462"/>
    </location>
    <ligand>
        <name>ATP</name>
        <dbReference type="ChEBI" id="CHEBI:30616"/>
    </ligand>
</feature>
<dbReference type="InterPro" id="IPR036832">
    <property type="entry name" value="PPK_N_dom_sf"/>
</dbReference>
<feature type="domain" description="Polyphosphate kinase N-terminal" evidence="9">
    <location>
        <begin position="8"/>
        <end position="111"/>
    </location>
</feature>
<feature type="binding site" evidence="6">
    <location>
        <position position="45"/>
    </location>
    <ligand>
        <name>ATP</name>
        <dbReference type="ChEBI" id="CHEBI:30616"/>
    </ligand>
</feature>
<feature type="binding site" evidence="6">
    <location>
        <position position="558"/>
    </location>
    <ligand>
        <name>ATP</name>
        <dbReference type="ChEBI" id="CHEBI:30616"/>
    </ligand>
</feature>
<dbReference type="AlphaFoldDB" id="A0A380BP74"/>
<comment type="function">
    <text evidence="6 7">Catalyzes the reversible transfer of the terminal phosphate of ATP to form a long-chain polyphosphate (polyP).</text>
</comment>
<keyword evidence="6" id="KW-0479">Metal-binding</keyword>
<keyword evidence="2 6" id="KW-0808">Transferase</keyword>
<gene>
    <name evidence="6 12" type="primary">ppk</name>
    <name evidence="12" type="ORF">NCTC11388_01409</name>
</gene>
<proteinExistence type="inferred from homology"/>
<comment type="cofactor">
    <cofactor evidence="6">
        <name>Mg(2+)</name>
        <dbReference type="ChEBI" id="CHEBI:18420"/>
    </cofactor>
</comment>
<dbReference type="GO" id="GO:0005524">
    <property type="term" value="F:ATP binding"/>
    <property type="evidence" value="ECO:0007669"/>
    <property type="project" value="UniProtKB-KW"/>
</dbReference>
<dbReference type="InterPro" id="IPR003414">
    <property type="entry name" value="PP_kinase"/>
</dbReference>
<dbReference type="Proteomes" id="UP000254893">
    <property type="component" value="Unassembled WGS sequence"/>
</dbReference>
<keyword evidence="3 6" id="KW-0547">Nucleotide-binding</keyword>
<evidence type="ECO:0000256" key="2">
    <source>
        <dbReference type="ARBA" id="ARBA00022679"/>
    </source>
</evidence>
<evidence type="ECO:0000256" key="5">
    <source>
        <dbReference type="ARBA" id="ARBA00022840"/>
    </source>
</evidence>
<dbReference type="GO" id="GO:0008976">
    <property type="term" value="F:polyphosphate kinase activity"/>
    <property type="evidence" value="ECO:0007669"/>
    <property type="project" value="UniProtKB-UniRule"/>
</dbReference>
<dbReference type="Pfam" id="PF02503">
    <property type="entry name" value="PP_kinase"/>
    <property type="match status" value="1"/>
</dbReference>
<evidence type="ECO:0000256" key="1">
    <source>
        <dbReference type="ARBA" id="ARBA00022553"/>
    </source>
</evidence>
<evidence type="ECO:0000256" key="3">
    <source>
        <dbReference type="ARBA" id="ARBA00022741"/>
    </source>
</evidence>
<dbReference type="Gene3D" id="3.30.1840.10">
    <property type="entry name" value="Polyphosphate kinase middle domain"/>
    <property type="match status" value="1"/>
</dbReference>
<dbReference type="NCBIfam" id="TIGR03705">
    <property type="entry name" value="poly_P_kin"/>
    <property type="match status" value="1"/>
</dbReference>
<dbReference type="GO" id="GO:0009358">
    <property type="term" value="C:polyphosphate kinase complex"/>
    <property type="evidence" value="ECO:0007669"/>
    <property type="project" value="InterPro"/>
</dbReference>
<dbReference type="InterPro" id="IPR041108">
    <property type="entry name" value="PP_kinase_C_1"/>
</dbReference>
<dbReference type="InterPro" id="IPR036830">
    <property type="entry name" value="PP_kinase_middle_dom_sf"/>
</dbReference>
<comment type="catalytic activity">
    <reaction evidence="6 7">
        <text>[phosphate](n) + ATP = [phosphate](n+1) + ADP</text>
        <dbReference type="Rhea" id="RHEA:19573"/>
        <dbReference type="Rhea" id="RHEA-COMP:9859"/>
        <dbReference type="Rhea" id="RHEA-COMP:14280"/>
        <dbReference type="ChEBI" id="CHEBI:16838"/>
        <dbReference type="ChEBI" id="CHEBI:30616"/>
        <dbReference type="ChEBI" id="CHEBI:456216"/>
        <dbReference type="EC" id="2.7.4.1"/>
    </reaction>
</comment>
<keyword evidence="6" id="KW-0460">Magnesium</keyword>
<dbReference type="SUPFAM" id="SSF56024">
    <property type="entry name" value="Phospholipase D/nuclease"/>
    <property type="match status" value="2"/>
</dbReference>
<evidence type="ECO:0000256" key="4">
    <source>
        <dbReference type="ARBA" id="ARBA00022777"/>
    </source>
</evidence>
<dbReference type="GO" id="GO:0006799">
    <property type="term" value="P:polyphosphate biosynthetic process"/>
    <property type="evidence" value="ECO:0007669"/>
    <property type="project" value="UniProtKB-UniRule"/>
</dbReference>
<dbReference type="InterPro" id="IPR025198">
    <property type="entry name" value="PPK_N_dom"/>
</dbReference>
<sequence length="682" mass="79795">MSDQFPVLNRELSWLQFNERVLQEAADDTVPLLERLRFLAIYSSNLSEFYSVRVAILHRMVENELKNKKIGFKPKKVLKQIQHSVLKLDKKFDYLFDQVLMKRLEEENINILEADDLRDDQREYLHTYFQEEILKYLIPIWVNDQFFPNINGRSLHFIVKLSHKEQERISIIEMPKNVISRFHHVPNSTGQHEIILLDEIIMMFLEDIYTAVEFDEISGYRFQITRDSELDLDVDRSDKFLEVLKKSLIDRQTGKVIRLEYDANMPPSLLSYLDNQLEVDDDGFIPMNRYMIFSDFINFPIGNRSDLAYEPVAALPISGLDINRSLFKPIKKRDYLIHLPYQSYDYVLHFIRESAIDPTVEEINITLYRVANNSNIMNALIIAAKNGKRVNAFLEVKARFDEKANIYWLTKLEEAGVNVFLGNVNIKLHAKSCLVFRREGKRRVAYTYLSTGNFNEKTARIYCDIGLFTANKLITRDLKRLFTGLKKSVYHDNYKSLITAPLAMRDIFYTKVDQLIKLSQQGIKVSLILKMNSLTDEDIIQRLYQANNAGVKINLIIRGMCCLIPGKEGFSEHIHVTSIVDRYLEHARVWIFDYGDTKEIYLSSADLMTRNLNRRVEIAFPIENEDLIAEVYDLIKIQLADNTKARIIDAQQKNRYKRSPVNASNRAQVDTYNYLKNKIEIL</sequence>
<evidence type="ECO:0000259" key="11">
    <source>
        <dbReference type="Pfam" id="PF17941"/>
    </source>
</evidence>
<feature type="domain" description="Polyphosphate kinase C-terminal" evidence="11">
    <location>
        <begin position="326"/>
        <end position="488"/>
    </location>
</feature>
<dbReference type="NCBIfam" id="NF003917">
    <property type="entry name" value="PRK05443.1-1"/>
    <property type="match status" value="1"/>
</dbReference>
<feature type="active site" description="Phosphohistidine intermediate" evidence="6">
    <location>
        <position position="429"/>
    </location>
</feature>
<comment type="similarity">
    <text evidence="6 7">Belongs to the polyphosphate kinase 1 (PPK1) family.</text>
</comment>
<comment type="PTM">
    <text evidence="6 7">An intermediate of this reaction is the autophosphorylated ppk in which a phosphate is covalently linked to a histidine residue through a N-P bond.</text>
</comment>
<feature type="domain" description="Polyphosphate kinase middle" evidence="8">
    <location>
        <begin position="121"/>
        <end position="299"/>
    </location>
</feature>
<evidence type="ECO:0000256" key="6">
    <source>
        <dbReference type="HAMAP-Rule" id="MF_00347"/>
    </source>
</evidence>
<keyword evidence="1 6" id="KW-0597">Phosphoprotein</keyword>
<evidence type="ECO:0000259" key="9">
    <source>
        <dbReference type="Pfam" id="PF13089"/>
    </source>
</evidence>
<dbReference type="InterPro" id="IPR024953">
    <property type="entry name" value="PP_kinase_middle"/>
</dbReference>
<feature type="binding site" evidence="6">
    <location>
        <position position="369"/>
    </location>
    <ligand>
        <name>Mg(2+)</name>
        <dbReference type="ChEBI" id="CHEBI:18420"/>
    </ligand>
</feature>
<dbReference type="EC" id="2.7.4.1" evidence="6 7"/>
<dbReference type="Gene3D" id="3.30.870.10">
    <property type="entry name" value="Endonuclease Chain A"/>
    <property type="match status" value="2"/>
</dbReference>
<reference evidence="12 13" key="1">
    <citation type="submission" date="2018-06" db="EMBL/GenBank/DDBJ databases">
        <authorList>
            <consortium name="Pathogen Informatics"/>
            <person name="Doyle S."/>
        </authorList>
    </citation>
    <scope>NUCLEOTIDE SEQUENCE [LARGE SCALE GENOMIC DNA]</scope>
    <source>
        <strain evidence="12 13">NCTC11388</strain>
    </source>
</reference>
<dbReference type="Gene3D" id="1.20.58.310">
    <property type="entry name" value="Polyphosphate kinase N-terminal domain"/>
    <property type="match status" value="1"/>
</dbReference>
<keyword evidence="4 6" id="KW-0418">Kinase</keyword>
<dbReference type="PANTHER" id="PTHR30218">
    <property type="entry name" value="POLYPHOSPHATE KINASE"/>
    <property type="match status" value="1"/>
</dbReference>
<feature type="binding site" evidence="6">
    <location>
        <position position="586"/>
    </location>
    <ligand>
        <name>ATP</name>
        <dbReference type="ChEBI" id="CHEBI:30616"/>
    </ligand>
</feature>
<dbReference type="RefSeq" id="WP_115169608.1">
    <property type="nucleotide sequence ID" value="NZ_UGYW01000002.1"/>
</dbReference>
<keyword evidence="5 6" id="KW-0067">ATP-binding</keyword>
<dbReference type="Pfam" id="PF17941">
    <property type="entry name" value="PP_kinase_C_1"/>
    <property type="match status" value="1"/>
</dbReference>
<dbReference type="InterPro" id="IPR025200">
    <property type="entry name" value="PPK_C_dom2"/>
</dbReference>
<name>A0A380BP74_SPHSI</name>
<feature type="domain" description="Polyphosphate kinase C-terminal" evidence="10">
    <location>
        <begin position="497"/>
        <end position="668"/>
    </location>
</feature>
<dbReference type="SUPFAM" id="SSF140356">
    <property type="entry name" value="PPK N-terminal domain-like"/>
    <property type="match status" value="1"/>
</dbReference>
<dbReference type="EMBL" id="UGYW01000002">
    <property type="protein sequence ID" value="SUJ04569.1"/>
    <property type="molecule type" value="Genomic_DNA"/>
</dbReference>
<evidence type="ECO:0000259" key="10">
    <source>
        <dbReference type="Pfam" id="PF13090"/>
    </source>
</evidence>
<evidence type="ECO:0000256" key="7">
    <source>
        <dbReference type="RuleBase" id="RU003800"/>
    </source>
</evidence>
<evidence type="ECO:0000259" key="8">
    <source>
        <dbReference type="Pfam" id="PF02503"/>
    </source>
</evidence>
<dbReference type="PANTHER" id="PTHR30218:SF0">
    <property type="entry name" value="POLYPHOSPHATE KINASE"/>
    <property type="match status" value="1"/>
</dbReference>
<dbReference type="SUPFAM" id="SSF143724">
    <property type="entry name" value="PHP14-like"/>
    <property type="match status" value="1"/>
</dbReference>
<dbReference type="Pfam" id="PF13090">
    <property type="entry name" value="PP_kinase_C"/>
    <property type="match status" value="1"/>
</dbReference>
<dbReference type="GO" id="GO:0046872">
    <property type="term" value="F:metal ion binding"/>
    <property type="evidence" value="ECO:0007669"/>
    <property type="project" value="UniProtKB-KW"/>
</dbReference>
<organism evidence="12 13">
    <name type="scientific">Sphingobacterium spiritivorum</name>
    <name type="common">Flavobacterium spiritivorum</name>
    <dbReference type="NCBI Taxonomy" id="258"/>
    <lineage>
        <taxon>Bacteria</taxon>
        <taxon>Pseudomonadati</taxon>
        <taxon>Bacteroidota</taxon>
        <taxon>Sphingobacteriia</taxon>
        <taxon>Sphingobacteriales</taxon>
        <taxon>Sphingobacteriaceae</taxon>
        <taxon>Sphingobacterium</taxon>
    </lineage>
</organism>
<dbReference type="HAMAP" id="MF_00347">
    <property type="entry name" value="Polyphosphate_kinase"/>
    <property type="match status" value="1"/>
</dbReference>
<evidence type="ECO:0000313" key="12">
    <source>
        <dbReference type="EMBL" id="SUJ04569.1"/>
    </source>
</evidence>
<accession>A0A380BP74</accession>
<evidence type="ECO:0000313" key="13">
    <source>
        <dbReference type="Proteomes" id="UP000254893"/>
    </source>
</evidence>
<protein>
    <recommendedName>
        <fullName evidence="6 7">Polyphosphate kinase</fullName>
        <ecNumber evidence="6 7">2.7.4.1</ecNumber>
    </recommendedName>
    <alternativeName>
        <fullName evidence="6">ATP-polyphosphate phosphotransferase</fullName>
    </alternativeName>
    <alternativeName>
        <fullName evidence="6">Polyphosphoric acid kinase</fullName>
    </alternativeName>
</protein>
<dbReference type="Pfam" id="PF13089">
    <property type="entry name" value="PP_kinase_N"/>
    <property type="match status" value="1"/>
</dbReference>
<dbReference type="PIRSF" id="PIRSF015589">
    <property type="entry name" value="PP_kinase"/>
    <property type="match status" value="1"/>
</dbReference>